<organism evidence="2 5">
    <name type="scientific">Pseudoduganella plicata</name>
    <dbReference type="NCBI Taxonomy" id="321984"/>
    <lineage>
        <taxon>Bacteria</taxon>
        <taxon>Pseudomonadati</taxon>
        <taxon>Pseudomonadota</taxon>
        <taxon>Betaproteobacteria</taxon>
        <taxon>Burkholderiales</taxon>
        <taxon>Oxalobacteraceae</taxon>
        <taxon>Telluria group</taxon>
        <taxon>Pseudoduganella</taxon>
    </lineage>
</organism>
<evidence type="ECO:0000313" key="4">
    <source>
        <dbReference type="Proteomes" id="UP000294359"/>
    </source>
</evidence>
<dbReference type="Pfam" id="PF11748">
    <property type="entry name" value="DUF3306"/>
    <property type="match status" value="1"/>
</dbReference>
<dbReference type="EMBL" id="BMWW01000003">
    <property type="protein sequence ID" value="GGY87805.1"/>
    <property type="molecule type" value="Genomic_DNA"/>
</dbReference>
<reference evidence="2" key="3">
    <citation type="submission" date="2022-12" db="EMBL/GenBank/DDBJ databases">
        <authorList>
            <person name="Sun Q."/>
            <person name="Kim S."/>
        </authorList>
    </citation>
    <scope>NUCLEOTIDE SEQUENCE</scope>
    <source>
        <strain evidence="2">KCTC 12344</strain>
    </source>
</reference>
<dbReference type="RefSeq" id="WP_134387850.1">
    <property type="nucleotide sequence ID" value="NZ_BMWW01000003.1"/>
</dbReference>
<feature type="region of interest" description="Disordered" evidence="1">
    <location>
        <begin position="139"/>
        <end position="210"/>
    </location>
</feature>
<accession>A0A4P7BLM5</accession>
<reference evidence="2" key="1">
    <citation type="journal article" date="2014" name="Int. J. Syst. Evol. Microbiol.">
        <title>Complete genome sequence of Corynebacterium casei LMG S-19264T (=DSM 44701T), isolated from a smear-ripened cheese.</title>
        <authorList>
            <consortium name="US DOE Joint Genome Institute (JGI-PGF)"/>
            <person name="Walter F."/>
            <person name="Albersmeier A."/>
            <person name="Kalinowski J."/>
            <person name="Ruckert C."/>
        </authorList>
    </citation>
    <scope>NUCLEOTIDE SEQUENCE</scope>
    <source>
        <strain evidence="2">KCTC 12344</strain>
    </source>
</reference>
<sequence>MAAETFFGRWSRRKAEAAQAEAPPLEAMPPAPAALPVPAEAAVPAPTLAQVAELQKDGDFRPFVARGVDEGVRRAAMKKLFTDPHFNVMDGLDIYIDDYSKSDPIPAAMLLAMNHAKDLLDPLGTIAREHAKRGLLTAADVRVQPEPAPEGEQAATIPEEHHEAPGQGVPESPIAPTEPVAPEPAAAPSLIDPADPADRQEDHEQPNQSL</sequence>
<dbReference type="EMBL" id="CP038026">
    <property type="protein sequence ID" value="QBQ39157.1"/>
    <property type="molecule type" value="Genomic_DNA"/>
</dbReference>
<keyword evidence="4" id="KW-1185">Reference proteome</keyword>
<dbReference type="Proteomes" id="UP000619512">
    <property type="component" value="Unassembled WGS sequence"/>
</dbReference>
<evidence type="ECO:0000313" key="3">
    <source>
        <dbReference type="EMBL" id="QBQ39157.1"/>
    </source>
</evidence>
<name>A0A4P7BLM5_9BURK</name>
<dbReference type="InterPro" id="IPR021735">
    <property type="entry name" value="DUF3306"/>
</dbReference>
<dbReference type="AlphaFoldDB" id="A0A4P7BLM5"/>
<reference evidence="3 4" key="2">
    <citation type="submission" date="2019-03" db="EMBL/GenBank/DDBJ databases">
        <title>Draft Genome Sequences of Six Type Strains of the Genus Massilia.</title>
        <authorList>
            <person name="Miess H."/>
            <person name="Frediansyhah A."/>
            <person name="Gross H."/>
        </authorList>
    </citation>
    <scope>NUCLEOTIDE SEQUENCE [LARGE SCALE GENOMIC DNA]</scope>
    <source>
        <strain evidence="3 4">DSM 17505</strain>
    </source>
</reference>
<evidence type="ECO:0000313" key="2">
    <source>
        <dbReference type="EMBL" id="GGY87805.1"/>
    </source>
</evidence>
<evidence type="ECO:0000256" key="1">
    <source>
        <dbReference type="SAM" id="MobiDB-lite"/>
    </source>
</evidence>
<proteinExistence type="predicted"/>
<feature type="compositionally biased region" description="Basic and acidic residues" evidence="1">
    <location>
        <begin position="196"/>
        <end position="210"/>
    </location>
</feature>
<gene>
    <name evidence="3" type="ORF">E1742_25755</name>
    <name evidence="2" type="ORF">GCM10007388_21490</name>
</gene>
<dbReference type="Proteomes" id="UP000294359">
    <property type="component" value="Chromosome"/>
</dbReference>
<feature type="compositionally biased region" description="Low complexity" evidence="1">
    <location>
        <begin position="175"/>
        <end position="188"/>
    </location>
</feature>
<dbReference type="OrthoDB" id="8776025at2"/>
<protein>
    <submittedName>
        <fullName evidence="3">DUF3306 domain-containing protein</fullName>
    </submittedName>
</protein>
<evidence type="ECO:0000313" key="5">
    <source>
        <dbReference type="Proteomes" id="UP000619512"/>
    </source>
</evidence>